<sequence>MTEAITSAPPLTFPDHGCPASVVRLCSHHQGQNALWQSGTMKYLIRHDRQEESRREQKRWIDSALVEESFELVIVRDDLGDPVAALDLVHAEDGRFVVTQRALLDSPRNRRLLASAVTRVVDAAAKDVLHARGPVVAAALAQAGWLVAGYAGDDYYVWSSDVVPPEPTVR</sequence>
<reference evidence="1 2" key="1">
    <citation type="submission" date="2012-08" db="EMBL/GenBank/DDBJ databases">
        <title>Whole genome shotgun sequence of Austwickia chelonae NBRC 105200.</title>
        <authorList>
            <person name="Yoshida I."/>
            <person name="Hosoyama A."/>
            <person name="Tsuchikane K."/>
            <person name="Katsumata H."/>
            <person name="Ando Y."/>
            <person name="Ohji S."/>
            <person name="Hamada M."/>
            <person name="Tamura T."/>
            <person name="Yamazoe A."/>
            <person name="Yamazaki S."/>
            <person name="Fujita N."/>
        </authorList>
    </citation>
    <scope>NUCLEOTIDE SEQUENCE [LARGE SCALE GENOMIC DNA]</scope>
    <source>
        <strain evidence="1 2">NBRC 105200</strain>
    </source>
</reference>
<keyword evidence="2" id="KW-1185">Reference proteome</keyword>
<name>K6V872_9MICO</name>
<dbReference type="RefSeq" id="WP_006503178.1">
    <property type="nucleotide sequence ID" value="NZ_BAGZ01000009.1"/>
</dbReference>
<comment type="caution">
    <text evidence="1">The sequence shown here is derived from an EMBL/GenBank/DDBJ whole genome shotgun (WGS) entry which is preliminary data.</text>
</comment>
<evidence type="ECO:0000313" key="1">
    <source>
        <dbReference type="EMBL" id="GAB78423.1"/>
    </source>
</evidence>
<gene>
    <name evidence="1" type="ORF">AUCHE_09_00290</name>
</gene>
<dbReference type="OrthoDB" id="9925609at2"/>
<accession>K6V872</accession>
<dbReference type="AlphaFoldDB" id="K6V872"/>
<organism evidence="1 2">
    <name type="scientific">Austwickia chelonae NBRC 105200</name>
    <dbReference type="NCBI Taxonomy" id="1184607"/>
    <lineage>
        <taxon>Bacteria</taxon>
        <taxon>Bacillati</taxon>
        <taxon>Actinomycetota</taxon>
        <taxon>Actinomycetes</taxon>
        <taxon>Micrococcales</taxon>
        <taxon>Dermatophilaceae</taxon>
        <taxon>Austwickia</taxon>
    </lineage>
</organism>
<dbReference type="Proteomes" id="UP000008495">
    <property type="component" value="Unassembled WGS sequence"/>
</dbReference>
<protein>
    <recommendedName>
        <fullName evidence="3">N-acetyltransferase domain-containing protein</fullName>
    </recommendedName>
</protein>
<dbReference type="EMBL" id="BAGZ01000009">
    <property type="protein sequence ID" value="GAB78423.1"/>
    <property type="molecule type" value="Genomic_DNA"/>
</dbReference>
<evidence type="ECO:0000313" key="2">
    <source>
        <dbReference type="Proteomes" id="UP000008495"/>
    </source>
</evidence>
<evidence type="ECO:0008006" key="3">
    <source>
        <dbReference type="Google" id="ProtNLM"/>
    </source>
</evidence>
<proteinExistence type="predicted"/>